<name>A0A4U0P3F2_9SPHI</name>
<evidence type="ECO:0000313" key="2">
    <source>
        <dbReference type="EMBL" id="TJZ61793.1"/>
    </source>
</evidence>
<dbReference type="InterPro" id="IPR008274">
    <property type="entry name" value="AldOxase/xan_DH_MoCoBD1"/>
</dbReference>
<dbReference type="EMBL" id="SUME01000002">
    <property type="protein sequence ID" value="TJZ61793.1"/>
    <property type="molecule type" value="Genomic_DNA"/>
</dbReference>
<evidence type="ECO:0000259" key="1">
    <source>
        <dbReference type="SMART" id="SM01008"/>
    </source>
</evidence>
<gene>
    <name evidence="2" type="ORF">FAZ15_04555</name>
</gene>
<dbReference type="GO" id="GO:0016491">
    <property type="term" value="F:oxidoreductase activity"/>
    <property type="evidence" value="ECO:0007669"/>
    <property type="project" value="InterPro"/>
</dbReference>
<keyword evidence="3" id="KW-1185">Reference proteome</keyword>
<dbReference type="InterPro" id="IPR052516">
    <property type="entry name" value="N-heterocyclic_Hydroxylase"/>
</dbReference>
<dbReference type="InterPro" id="IPR006311">
    <property type="entry name" value="TAT_signal"/>
</dbReference>
<accession>A0A4U0P3F2</accession>
<evidence type="ECO:0000313" key="3">
    <source>
        <dbReference type="Proteomes" id="UP000306808"/>
    </source>
</evidence>
<dbReference type="InterPro" id="IPR000674">
    <property type="entry name" value="Ald_Oxase/Xan_DH_a/b"/>
</dbReference>
<organism evidence="2 3">
    <name type="scientific">Sphingobacterium olei</name>
    <dbReference type="NCBI Taxonomy" id="2571155"/>
    <lineage>
        <taxon>Bacteria</taxon>
        <taxon>Pseudomonadati</taxon>
        <taxon>Bacteroidota</taxon>
        <taxon>Sphingobacteriia</taxon>
        <taxon>Sphingobacteriales</taxon>
        <taxon>Sphingobacteriaceae</taxon>
        <taxon>Sphingobacterium</taxon>
    </lineage>
</organism>
<dbReference type="PIRSF" id="PIRSF036389">
    <property type="entry name" value="IOR_B"/>
    <property type="match status" value="1"/>
</dbReference>
<sequence>MHKDQHSRRKFIQSLGMLTIGFSMSGVVSSRLRADTTLDPSAPDTQNARLDPKAIDSWLTIREDGRVTIRTGKMELGQGITTAIAQVAAEELNMDIAAIDVHLAETEYTPNEGYTAGSMSIQSSAMSVRKAAASARERLLDLAAQELALAKGSLELQDGLVQGGGKSISIYALLKGKQFAASISSDVPLYATSRRKIVGQSIARMDIKHILTGEPHFIHDLRFPEMVHARIVRPPAHGAKLLAIDDRAIAQLPGLAKLVRVGSLVAVIAEDEYKSITLSEAVAPHLTWKFEKALPVGELLRDHIRSLPTDSKTDKQSEGWSDQVISDSVVRHQASYFKPYIMHAANGPSCAIARYTDGKLSVWTHSQGVYPLRGAIAGLLGLKEELIHIKGVPGAGCYGHNGADDVAAEAALLAMEFPDRHIRLQWMREEENAWEPYGTAMAMELEAALDREGRIQGWKYDLWSDDHGVRPGGDADNLLPAWYIEKGHGAAKSGFRGGATRNAEPYYIIPHMHLRSHIFRGPLRRSSLRGLGAYANVFAIEAFMDELAEKAAADPIEFRLNHLRDSRATDCLRMLQREVRKVNCHDGEGIGVAFARYKNAAAYCAIAAHVSVDSRKGNVTVHKLWAVVDAGEVINPDGLKNQIEGGMVQSISWGLMEEVNFDDTHVTNLTWASYPILRFQEAPAIQIDIIDRPHEAPLGAGEAAQGPATAALVNAIYRAAGIRVRELPIIKALRVTGVGDRSSISHENPINFGQFIFCI</sequence>
<dbReference type="PANTHER" id="PTHR47495:SF1">
    <property type="entry name" value="BLL3820 PROTEIN"/>
    <property type="match status" value="1"/>
</dbReference>
<protein>
    <submittedName>
        <fullName evidence="2">Xanthine dehydrogenase family protein molybdopterin-binding subunit</fullName>
    </submittedName>
</protein>
<reference evidence="2 3" key="1">
    <citation type="submission" date="2019-04" db="EMBL/GenBank/DDBJ databases">
        <title>Sphingobacterium olei sp. nov., isolated from oil-contaminated soil.</title>
        <authorList>
            <person name="Liu B."/>
        </authorList>
    </citation>
    <scope>NUCLEOTIDE SEQUENCE [LARGE SCALE GENOMIC DNA]</scope>
    <source>
        <strain evidence="2 3">HAL-9</strain>
    </source>
</reference>
<dbReference type="Pfam" id="PF02738">
    <property type="entry name" value="MoCoBD_1"/>
    <property type="match status" value="1"/>
</dbReference>
<dbReference type="Pfam" id="PF20256">
    <property type="entry name" value="MoCoBD_2"/>
    <property type="match status" value="2"/>
</dbReference>
<dbReference type="PANTHER" id="PTHR47495">
    <property type="entry name" value="ALDEHYDE DEHYDROGENASE"/>
    <property type="match status" value="1"/>
</dbReference>
<dbReference type="InterPro" id="IPR037165">
    <property type="entry name" value="AldOxase/xan_DH_Mopterin-bd_sf"/>
</dbReference>
<dbReference type="Gene3D" id="3.90.1170.50">
    <property type="entry name" value="Aldehyde oxidase/xanthine dehydrogenase, a/b hammerhead"/>
    <property type="match status" value="1"/>
</dbReference>
<feature type="domain" description="Aldehyde oxidase/xanthine dehydrogenase a/b hammerhead" evidence="1">
    <location>
        <begin position="212"/>
        <end position="295"/>
    </location>
</feature>
<dbReference type="SUPFAM" id="SSF56003">
    <property type="entry name" value="Molybdenum cofactor-binding domain"/>
    <property type="match status" value="2"/>
</dbReference>
<dbReference type="InterPro" id="IPR046867">
    <property type="entry name" value="AldOxase/xan_DH_MoCoBD2"/>
</dbReference>
<dbReference type="PROSITE" id="PS51318">
    <property type="entry name" value="TAT"/>
    <property type="match status" value="1"/>
</dbReference>
<comment type="caution">
    <text evidence="2">The sequence shown here is derived from an EMBL/GenBank/DDBJ whole genome shotgun (WGS) entry which is preliminary data.</text>
</comment>
<dbReference type="OrthoDB" id="9767994at2"/>
<dbReference type="Gene3D" id="3.30.365.10">
    <property type="entry name" value="Aldehyde oxidase/xanthine dehydrogenase, molybdopterin binding domain"/>
    <property type="match status" value="4"/>
</dbReference>
<dbReference type="Proteomes" id="UP000306808">
    <property type="component" value="Unassembled WGS sequence"/>
</dbReference>
<dbReference type="SMART" id="SM01008">
    <property type="entry name" value="Ald_Xan_dh_C"/>
    <property type="match status" value="1"/>
</dbReference>
<dbReference type="InterPro" id="IPR012368">
    <property type="entry name" value="OxRdtase_Mopterin-bd_su_IorB"/>
</dbReference>
<dbReference type="AlphaFoldDB" id="A0A4U0P3F2"/>
<proteinExistence type="predicted"/>